<feature type="active site" description="Nucleophile" evidence="6">
    <location>
        <position position="140"/>
    </location>
</feature>
<dbReference type="EMBL" id="WHWC01000003">
    <property type="protein sequence ID" value="KAG8387059.1"/>
    <property type="molecule type" value="Genomic_DNA"/>
</dbReference>
<organism evidence="9 10">
    <name type="scientific">Buddleja alternifolia</name>
    <dbReference type="NCBI Taxonomy" id="168488"/>
    <lineage>
        <taxon>Eukaryota</taxon>
        <taxon>Viridiplantae</taxon>
        <taxon>Streptophyta</taxon>
        <taxon>Embryophyta</taxon>
        <taxon>Tracheophyta</taxon>
        <taxon>Spermatophyta</taxon>
        <taxon>Magnoliopsida</taxon>
        <taxon>eudicotyledons</taxon>
        <taxon>Gunneridae</taxon>
        <taxon>Pentapetalae</taxon>
        <taxon>asterids</taxon>
        <taxon>lamiids</taxon>
        <taxon>Lamiales</taxon>
        <taxon>Scrophulariaceae</taxon>
        <taxon>Buddlejeae</taxon>
        <taxon>Buddleja</taxon>
    </lineage>
</organism>
<dbReference type="AlphaFoldDB" id="A0AAV6XWF0"/>
<dbReference type="SUPFAM" id="SSF53474">
    <property type="entry name" value="alpha/beta-Hydrolases"/>
    <property type="match status" value="1"/>
</dbReference>
<evidence type="ECO:0000313" key="9">
    <source>
        <dbReference type="EMBL" id="KAG8387059.1"/>
    </source>
</evidence>
<feature type="active site" description="Charge relay system" evidence="6">
    <location>
        <position position="310"/>
    </location>
</feature>
<dbReference type="PIRSF" id="PIRSF000862">
    <property type="entry name" value="Steryl_ester_lip"/>
    <property type="match status" value="1"/>
</dbReference>
<dbReference type="InterPro" id="IPR029058">
    <property type="entry name" value="AB_hydrolase_fold"/>
</dbReference>
<comment type="caution">
    <text evidence="9">The sequence shown here is derived from an EMBL/GenBank/DDBJ whole genome shotgun (WGS) entry which is preliminary data.</text>
</comment>
<gene>
    <name evidence="9" type="ORF">BUALT_Bualt03G0213900</name>
</gene>
<feature type="active site" description="Charge relay system" evidence="6">
    <location>
        <position position="343"/>
    </location>
</feature>
<reference evidence="9" key="1">
    <citation type="submission" date="2019-10" db="EMBL/GenBank/DDBJ databases">
        <authorList>
            <person name="Zhang R."/>
            <person name="Pan Y."/>
            <person name="Wang J."/>
            <person name="Ma R."/>
            <person name="Yu S."/>
        </authorList>
    </citation>
    <scope>NUCLEOTIDE SEQUENCE</scope>
    <source>
        <strain evidence="9">LA-IB0</strain>
        <tissue evidence="9">Leaf</tissue>
    </source>
</reference>
<evidence type="ECO:0000256" key="4">
    <source>
        <dbReference type="ARBA" id="ARBA00023098"/>
    </source>
</evidence>
<keyword evidence="4" id="KW-0443">Lipid metabolism</keyword>
<keyword evidence="10" id="KW-1185">Reference proteome</keyword>
<proteinExistence type="inferred from homology"/>
<feature type="domain" description="AB hydrolase-1" evidence="8">
    <location>
        <begin position="74"/>
        <end position="171"/>
    </location>
</feature>
<sequence length="443" mass="48920">MDKIASIFFVFLFCGSAVGSRTQLSSGNVNVHASLAADDGVCSTIVKGQNYPCEEHKDAITWLLSPPDQSLAFLLADNGFDVWLVSSRGTKYSRGHTSLSPDDAAFWDWSWDELVAYDLPATFQYVYDQTGRKIHYVGHSMGTLIVLAAVSKGQLLDKLRSAALLCPIAYVGDMTSPIARNGAENLLAETLYWLNIHEFSPGGEAVTKLLLHICKQKGIDCTNLLTSFTGQNCCLNSSIISVFLQHEPQSTSTKNMIHFAQMIREGTINMYDYGDENENNKHYGQATPPSYDMTNIPTDVPLFLAYGGADALSVSQDVKLLLDSLHDHEGDKLVVEYREDYAHADYVMSVNAKQNKKHYGQATPPSFDMTNIPTDVPLFLAYGGADALSVSQDVKLLLDSLHDHEGDKLVVEYREDYAHADYVMSVNAKQVVYVSLMAFLGLH</sequence>
<keyword evidence="3" id="KW-0442">Lipid degradation</keyword>
<comment type="similarity">
    <text evidence="1">Belongs to the AB hydrolase superfamily. Lipase family.</text>
</comment>
<protein>
    <recommendedName>
        <fullName evidence="8">AB hydrolase-1 domain-containing protein</fullName>
    </recommendedName>
</protein>
<dbReference type="InterPro" id="IPR000073">
    <property type="entry name" value="AB_hydrolase_1"/>
</dbReference>
<keyword evidence="5" id="KW-0325">Glycoprotein</keyword>
<dbReference type="InterPro" id="IPR025483">
    <property type="entry name" value="Lipase_euk"/>
</dbReference>
<evidence type="ECO:0000256" key="6">
    <source>
        <dbReference type="PIRSR" id="PIRSR000862-1"/>
    </source>
</evidence>
<feature type="chain" id="PRO_5043619395" description="AB hydrolase-1 domain-containing protein" evidence="7">
    <location>
        <begin position="20"/>
        <end position="443"/>
    </location>
</feature>
<dbReference type="Proteomes" id="UP000826271">
    <property type="component" value="Unassembled WGS sequence"/>
</dbReference>
<dbReference type="PANTHER" id="PTHR11005">
    <property type="entry name" value="LYSOSOMAL ACID LIPASE-RELATED"/>
    <property type="match status" value="1"/>
</dbReference>
<evidence type="ECO:0000256" key="1">
    <source>
        <dbReference type="ARBA" id="ARBA00010701"/>
    </source>
</evidence>
<evidence type="ECO:0000256" key="5">
    <source>
        <dbReference type="ARBA" id="ARBA00023180"/>
    </source>
</evidence>
<accession>A0AAV6XWF0</accession>
<dbReference type="FunFam" id="3.40.50.1820:FF:000126">
    <property type="entry name" value="Lipase"/>
    <property type="match status" value="1"/>
</dbReference>
<evidence type="ECO:0000256" key="2">
    <source>
        <dbReference type="ARBA" id="ARBA00022729"/>
    </source>
</evidence>
<keyword evidence="2 7" id="KW-0732">Signal</keyword>
<dbReference type="GO" id="GO:0016788">
    <property type="term" value="F:hydrolase activity, acting on ester bonds"/>
    <property type="evidence" value="ECO:0007669"/>
    <property type="project" value="InterPro"/>
</dbReference>
<evidence type="ECO:0000259" key="8">
    <source>
        <dbReference type="Pfam" id="PF00561"/>
    </source>
</evidence>
<evidence type="ECO:0000313" key="10">
    <source>
        <dbReference type="Proteomes" id="UP000826271"/>
    </source>
</evidence>
<feature type="signal peptide" evidence="7">
    <location>
        <begin position="1"/>
        <end position="19"/>
    </location>
</feature>
<dbReference type="Gene3D" id="3.40.50.1820">
    <property type="entry name" value="alpha/beta hydrolase"/>
    <property type="match status" value="2"/>
</dbReference>
<name>A0AAV6XWF0_9LAMI</name>
<evidence type="ECO:0000256" key="3">
    <source>
        <dbReference type="ARBA" id="ARBA00022963"/>
    </source>
</evidence>
<evidence type="ECO:0000256" key="7">
    <source>
        <dbReference type="SAM" id="SignalP"/>
    </source>
</evidence>
<dbReference type="Pfam" id="PF00561">
    <property type="entry name" value="Abhydrolase_1"/>
    <property type="match status" value="1"/>
</dbReference>
<dbReference type="GO" id="GO:0016042">
    <property type="term" value="P:lipid catabolic process"/>
    <property type="evidence" value="ECO:0007669"/>
    <property type="project" value="UniProtKB-KW"/>
</dbReference>